<dbReference type="Proteomes" id="UP000195880">
    <property type="component" value="Chromosome"/>
</dbReference>
<feature type="region of interest" description="Disordered" evidence="4">
    <location>
        <begin position="140"/>
        <end position="161"/>
    </location>
</feature>
<name>A0A1Z1WPS1_9ACTN</name>
<dbReference type="SUPFAM" id="SSF46785">
    <property type="entry name" value="Winged helix' DNA-binding domain"/>
    <property type="match status" value="1"/>
</dbReference>
<proteinExistence type="predicted"/>
<dbReference type="KEGG" id="salf:SMD44_07799"/>
<dbReference type="InterPro" id="IPR002577">
    <property type="entry name" value="HTH_HxlR"/>
</dbReference>
<evidence type="ECO:0000256" key="4">
    <source>
        <dbReference type="SAM" id="MobiDB-lite"/>
    </source>
</evidence>
<keyword evidence="7" id="KW-1185">Reference proteome</keyword>
<sequence>MGWPAARNAEARARPIGPRPRTVTGAADMGNSEVVTVTDPHTCGMGVAVGVFEGKWKSFVMWALSERPRRFGETGRLVTGISEKVLTQQLRELQADGIVHRQDYGEVPPRVEYSLTERGRQLYELLEMLSAWGRDHLAARTGAESDDGRGAPRQDFPVTGP</sequence>
<dbReference type="STRING" id="67267.GCA_000716675_01960"/>
<keyword evidence="3" id="KW-0804">Transcription</keyword>
<evidence type="ECO:0000256" key="2">
    <source>
        <dbReference type="ARBA" id="ARBA00023125"/>
    </source>
</evidence>
<dbReference type="GO" id="GO:0003677">
    <property type="term" value="F:DNA binding"/>
    <property type="evidence" value="ECO:0007669"/>
    <property type="project" value="UniProtKB-KW"/>
</dbReference>
<dbReference type="PROSITE" id="PS51118">
    <property type="entry name" value="HTH_HXLR"/>
    <property type="match status" value="1"/>
</dbReference>
<evidence type="ECO:0000256" key="3">
    <source>
        <dbReference type="ARBA" id="ARBA00023163"/>
    </source>
</evidence>
<dbReference type="EMBL" id="CP021748">
    <property type="protein sequence ID" value="ARX88312.1"/>
    <property type="molecule type" value="Genomic_DNA"/>
</dbReference>
<evidence type="ECO:0000256" key="1">
    <source>
        <dbReference type="ARBA" id="ARBA00023015"/>
    </source>
</evidence>
<dbReference type="Pfam" id="PF01638">
    <property type="entry name" value="HxlR"/>
    <property type="match status" value="1"/>
</dbReference>
<dbReference type="AlphaFoldDB" id="A0A1Z1WPS1"/>
<organism evidence="6 7">
    <name type="scientific">Streptomyces alboflavus</name>
    <dbReference type="NCBI Taxonomy" id="67267"/>
    <lineage>
        <taxon>Bacteria</taxon>
        <taxon>Bacillati</taxon>
        <taxon>Actinomycetota</taxon>
        <taxon>Actinomycetes</taxon>
        <taxon>Kitasatosporales</taxon>
        <taxon>Streptomycetaceae</taxon>
        <taxon>Streptomyces</taxon>
    </lineage>
</organism>
<accession>A0A1Z1WPS1</accession>
<dbReference type="PANTHER" id="PTHR33204">
    <property type="entry name" value="TRANSCRIPTIONAL REGULATOR, MARR FAMILY"/>
    <property type="match status" value="1"/>
</dbReference>
<dbReference type="Gene3D" id="1.10.10.10">
    <property type="entry name" value="Winged helix-like DNA-binding domain superfamily/Winged helix DNA-binding domain"/>
    <property type="match status" value="1"/>
</dbReference>
<protein>
    <submittedName>
        <fullName evidence="6">Transcriptional regulator</fullName>
    </submittedName>
</protein>
<dbReference type="InterPro" id="IPR036388">
    <property type="entry name" value="WH-like_DNA-bd_sf"/>
</dbReference>
<dbReference type="PANTHER" id="PTHR33204:SF29">
    <property type="entry name" value="TRANSCRIPTIONAL REGULATOR"/>
    <property type="match status" value="1"/>
</dbReference>
<evidence type="ECO:0000313" key="7">
    <source>
        <dbReference type="Proteomes" id="UP000195880"/>
    </source>
</evidence>
<gene>
    <name evidence="6" type="ORF">SMD44_07799</name>
</gene>
<keyword evidence="1" id="KW-0805">Transcription regulation</keyword>
<evidence type="ECO:0000313" key="6">
    <source>
        <dbReference type="EMBL" id="ARX88312.1"/>
    </source>
</evidence>
<reference evidence="6 7" key="1">
    <citation type="submission" date="2017-05" db="EMBL/GenBank/DDBJ databases">
        <title>Streptomyces alboflavus Genome sequencing and assembly.</title>
        <authorList>
            <person name="Wang Y."/>
            <person name="Du B."/>
            <person name="Ding Y."/>
            <person name="Liu H."/>
            <person name="Hou Q."/>
            <person name="Liu K."/>
            <person name="Wang C."/>
            <person name="Yao L."/>
        </authorList>
    </citation>
    <scope>NUCLEOTIDE SEQUENCE [LARGE SCALE GENOMIC DNA]</scope>
    <source>
        <strain evidence="6 7">MDJK44</strain>
    </source>
</reference>
<feature type="region of interest" description="Disordered" evidence="4">
    <location>
        <begin position="1"/>
        <end position="26"/>
    </location>
</feature>
<keyword evidence="2" id="KW-0238">DNA-binding</keyword>
<evidence type="ECO:0000259" key="5">
    <source>
        <dbReference type="PROSITE" id="PS51118"/>
    </source>
</evidence>
<feature type="domain" description="HTH hxlR-type" evidence="5">
    <location>
        <begin position="43"/>
        <end position="141"/>
    </location>
</feature>
<dbReference type="InterPro" id="IPR036390">
    <property type="entry name" value="WH_DNA-bd_sf"/>
</dbReference>